<dbReference type="AlphaFoldDB" id="A0A160SY80"/>
<organism evidence="2 3">
    <name type="scientific">Candidatus Promineifilum breve</name>
    <dbReference type="NCBI Taxonomy" id="1806508"/>
    <lineage>
        <taxon>Bacteria</taxon>
        <taxon>Bacillati</taxon>
        <taxon>Chloroflexota</taxon>
        <taxon>Ardenticatenia</taxon>
        <taxon>Candidatus Promineifilales</taxon>
        <taxon>Candidatus Promineifilaceae</taxon>
        <taxon>Candidatus Promineifilum</taxon>
    </lineage>
</organism>
<feature type="transmembrane region" description="Helical" evidence="1">
    <location>
        <begin position="140"/>
        <end position="162"/>
    </location>
</feature>
<feature type="transmembrane region" description="Helical" evidence="1">
    <location>
        <begin position="60"/>
        <end position="82"/>
    </location>
</feature>
<reference evidence="2" key="1">
    <citation type="submission" date="2016-01" db="EMBL/GenBank/DDBJ databases">
        <authorList>
            <person name="Mcilroy J.S."/>
            <person name="Karst M S."/>
            <person name="Albertsen M."/>
        </authorList>
    </citation>
    <scope>NUCLEOTIDE SEQUENCE</scope>
    <source>
        <strain evidence="2">Cfx-K</strain>
    </source>
</reference>
<dbReference type="EMBL" id="LN890655">
    <property type="protein sequence ID" value="CUS01984.2"/>
    <property type="molecule type" value="Genomic_DNA"/>
</dbReference>
<keyword evidence="1" id="KW-1133">Transmembrane helix</keyword>
<feature type="transmembrane region" description="Helical" evidence="1">
    <location>
        <begin position="169"/>
        <end position="187"/>
    </location>
</feature>
<name>A0A160SY80_9CHLR</name>
<dbReference type="Proteomes" id="UP000215027">
    <property type="component" value="Chromosome I"/>
</dbReference>
<dbReference type="OrthoDB" id="9805862at2"/>
<dbReference type="KEGG" id="pbf:CFX0092_A0103"/>
<dbReference type="GO" id="GO:0140359">
    <property type="term" value="F:ABC-type transporter activity"/>
    <property type="evidence" value="ECO:0007669"/>
    <property type="project" value="InterPro"/>
</dbReference>
<accession>A0A160SY80</accession>
<keyword evidence="1 2" id="KW-0812">Transmembrane</keyword>
<proteinExistence type="predicted"/>
<protein>
    <submittedName>
        <fullName evidence="2">Nitrous oxide reductase maturation transmembrane protein NosY</fullName>
    </submittedName>
</protein>
<feature type="transmembrane region" description="Helical" evidence="1">
    <location>
        <begin position="103"/>
        <end position="128"/>
    </location>
</feature>
<evidence type="ECO:0000256" key="1">
    <source>
        <dbReference type="SAM" id="Phobius"/>
    </source>
</evidence>
<feature type="transmembrane region" description="Helical" evidence="1">
    <location>
        <begin position="22"/>
        <end position="40"/>
    </location>
</feature>
<dbReference type="Pfam" id="PF12679">
    <property type="entry name" value="ABC2_membrane_2"/>
    <property type="match status" value="1"/>
</dbReference>
<dbReference type="RefSeq" id="WP_095041650.1">
    <property type="nucleotide sequence ID" value="NZ_LN890655.1"/>
</dbReference>
<dbReference type="GO" id="GO:0005886">
    <property type="term" value="C:plasma membrane"/>
    <property type="evidence" value="ECO:0007669"/>
    <property type="project" value="UniProtKB-SubCell"/>
</dbReference>
<keyword evidence="1" id="KW-0472">Membrane</keyword>
<gene>
    <name evidence="2" type="primary">nosY</name>
    <name evidence="2" type="ORF">CFX0092_A0103</name>
</gene>
<keyword evidence="3" id="KW-1185">Reference proteome</keyword>
<dbReference type="PANTHER" id="PTHR43471:SF1">
    <property type="entry name" value="ABC TRANSPORTER PERMEASE PROTEIN NOSY-RELATED"/>
    <property type="match status" value="1"/>
</dbReference>
<feature type="transmembrane region" description="Helical" evidence="1">
    <location>
        <begin position="246"/>
        <end position="270"/>
    </location>
</feature>
<dbReference type="PANTHER" id="PTHR43471">
    <property type="entry name" value="ABC TRANSPORTER PERMEASE"/>
    <property type="match status" value="1"/>
</dbReference>
<evidence type="ECO:0000313" key="3">
    <source>
        <dbReference type="Proteomes" id="UP000215027"/>
    </source>
</evidence>
<evidence type="ECO:0000313" key="2">
    <source>
        <dbReference type="EMBL" id="CUS01984.2"/>
    </source>
</evidence>
<sequence>MDFENVLTLIQKELRDAFRNRWFLLYAIAFAALSLALAWFSVSGAGSFGVAGFGRTTAGLINLILLIVPLMGLTLGAMSLAGEREKGTLIYLLAQPISGAELLLGKFVGLALALTAALVIGFGLTGVFMVIKGGGGDFRVFLTLLILSVLLAVASLSLGFLISAAVKRAATAVGLALFLWLVLVYFGDLGLMGTAVVVGLKVEQLLTLALINPLQVFKLAAVFDLRQNLEVLGPAGIYAFRTYGGALWPMLVGLLLAWVVLPFLLATWVFKKRGVI</sequence>